<evidence type="ECO:0008006" key="3">
    <source>
        <dbReference type="Google" id="ProtNLM"/>
    </source>
</evidence>
<evidence type="ECO:0000313" key="1">
    <source>
        <dbReference type="EMBL" id="UXI70450.1"/>
    </source>
</evidence>
<accession>A0ABY6BPV4</accession>
<reference evidence="1" key="1">
    <citation type="submission" date="2022-09" db="EMBL/GenBank/DDBJ databases">
        <title>Tahibacter sp. nov., isolated from a fresh water.</title>
        <authorList>
            <person name="Baek J.H."/>
            <person name="Lee J.K."/>
            <person name="Kim J.M."/>
            <person name="Jeon C.O."/>
        </authorList>
    </citation>
    <scope>NUCLEOTIDE SEQUENCE</scope>
    <source>
        <strain evidence="1">W38</strain>
    </source>
</reference>
<proteinExistence type="predicted"/>
<name>A0ABY6BPV4_9GAMM</name>
<gene>
    <name evidence="1" type="ORF">N4264_12685</name>
</gene>
<dbReference type="RefSeq" id="WP_261697398.1">
    <property type="nucleotide sequence ID" value="NZ_CP104694.1"/>
</dbReference>
<organism evidence="1 2">
    <name type="scientific">Tahibacter amnicola</name>
    <dbReference type="NCBI Taxonomy" id="2976241"/>
    <lineage>
        <taxon>Bacteria</taxon>
        <taxon>Pseudomonadati</taxon>
        <taxon>Pseudomonadota</taxon>
        <taxon>Gammaproteobacteria</taxon>
        <taxon>Lysobacterales</taxon>
        <taxon>Rhodanobacteraceae</taxon>
        <taxon>Tahibacter</taxon>
    </lineage>
</organism>
<keyword evidence="2" id="KW-1185">Reference proteome</keyword>
<sequence>MQCEFSVVVSLIERVRTLEIQVPGTDELVRLDVHEDAGAARFGVKAFRRVQPRSAGSSVMVWEVYTLIGAEGGTVDAAIAAALQSLIARFQAEAA</sequence>
<dbReference type="EMBL" id="CP104694">
    <property type="protein sequence ID" value="UXI70450.1"/>
    <property type="molecule type" value="Genomic_DNA"/>
</dbReference>
<dbReference type="Proteomes" id="UP001064632">
    <property type="component" value="Chromosome"/>
</dbReference>
<evidence type="ECO:0000313" key="2">
    <source>
        <dbReference type="Proteomes" id="UP001064632"/>
    </source>
</evidence>
<protein>
    <recommendedName>
        <fullName evidence="3">Hydrogenase expression/formation protein HypC</fullName>
    </recommendedName>
</protein>